<evidence type="ECO:0000313" key="5">
    <source>
        <dbReference type="Proteomes" id="UP001380290"/>
    </source>
</evidence>
<sequence length="181" mass="20155">MAQAQRPSGAPFKRLFFALPISDAQRRDLANWRRGLALRSGKPVPADNFHVTLLFLGDIDAAQVPAICAAVERLERRPPPVRLVLDRLQAWPRAGALVLAPQQNPPALLQLVYALQQALLPLGFAVANREYRPHLTLSRDYRGEPPEAAEAPAFFLNARRFALYESRKGSYLPLAEWALDG</sequence>
<dbReference type="Proteomes" id="UP001380290">
    <property type="component" value="Unassembled WGS sequence"/>
</dbReference>
<dbReference type="Gene3D" id="3.90.1140.10">
    <property type="entry name" value="Cyclic phosphodiesterase"/>
    <property type="match status" value="1"/>
</dbReference>
<dbReference type="RefSeq" id="WP_339598084.1">
    <property type="nucleotide sequence ID" value="NZ_JBBHLC010000003.1"/>
</dbReference>
<dbReference type="EC" id="3.1.4.58" evidence="2"/>
<dbReference type="InterPro" id="IPR004175">
    <property type="entry name" value="RNA_CPDase"/>
</dbReference>
<gene>
    <name evidence="4" type="primary">thpR</name>
    <name evidence="4" type="ORF">V7S98_01925</name>
</gene>
<evidence type="ECO:0000256" key="1">
    <source>
        <dbReference type="ARBA" id="ARBA00022801"/>
    </source>
</evidence>
<comment type="function">
    <text evidence="2">Hydrolyzes RNA 2',3'-cyclic phosphodiester to an RNA 2'-phosphomonoester.</text>
</comment>
<proteinExistence type="inferred from homology"/>
<feature type="short sequence motif" description="HXTX 1" evidence="2">
    <location>
        <begin position="50"/>
        <end position="53"/>
    </location>
</feature>
<comment type="caution">
    <text evidence="4">The sequence shown here is derived from an EMBL/GenBank/DDBJ whole genome shotgun (WGS) entry which is preliminary data.</text>
</comment>
<dbReference type="PANTHER" id="PTHR35561">
    <property type="entry name" value="RNA 2',3'-CYCLIC PHOSPHODIESTERASE"/>
    <property type="match status" value="1"/>
</dbReference>
<dbReference type="Pfam" id="PF02834">
    <property type="entry name" value="LigT_PEase"/>
    <property type="match status" value="2"/>
</dbReference>
<dbReference type="EMBL" id="JBBHLC010000003">
    <property type="protein sequence ID" value="MEJ5861976.1"/>
    <property type="molecule type" value="Genomic_DNA"/>
</dbReference>
<keyword evidence="5" id="KW-1185">Reference proteome</keyword>
<feature type="domain" description="Phosphoesterase HXTX" evidence="3">
    <location>
        <begin position="20"/>
        <end position="94"/>
    </location>
</feature>
<evidence type="ECO:0000256" key="2">
    <source>
        <dbReference type="HAMAP-Rule" id="MF_01940"/>
    </source>
</evidence>
<feature type="short sequence motif" description="HXTX 2" evidence="2">
    <location>
        <begin position="134"/>
        <end position="137"/>
    </location>
</feature>
<dbReference type="InterPro" id="IPR009097">
    <property type="entry name" value="Cyclic_Pdiesterase"/>
</dbReference>
<evidence type="ECO:0000259" key="3">
    <source>
        <dbReference type="Pfam" id="PF02834"/>
    </source>
</evidence>
<protein>
    <recommendedName>
        <fullName evidence="2">RNA 2',3'-cyclic phosphodiesterase</fullName>
        <shortName evidence="2">RNA 2',3'-CPDase</shortName>
        <ecNumber evidence="2">3.1.4.58</ecNumber>
    </recommendedName>
</protein>
<comment type="catalytic activity">
    <reaction evidence="2">
        <text>a 3'-end 2',3'-cyclophospho-ribonucleotide-RNA + H2O = a 3'-end 2'-phospho-ribonucleotide-RNA + H(+)</text>
        <dbReference type="Rhea" id="RHEA:11828"/>
        <dbReference type="Rhea" id="RHEA-COMP:10464"/>
        <dbReference type="Rhea" id="RHEA-COMP:17353"/>
        <dbReference type="ChEBI" id="CHEBI:15377"/>
        <dbReference type="ChEBI" id="CHEBI:15378"/>
        <dbReference type="ChEBI" id="CHEBI:83064"/>
        <dbReference type="ChEBI" id="CHEBI:173113"/>
        <dbReference type="EC" id="3.1.4.58"/>
    </reaction>
</comment>
<comment type="similarity">
    <text evidence="2">Belongs to the 2H phosphoesterase superfamily. ThpR family.</text>
</comment>
<feature type="domain" description="Phosphoesterase HXTX" evidence="3">
    <location>
        <begin position="101"/>
        <end position="168"/>
    </location>
</feature>
<dbReference type="NCBIfam" id="TIGR02258">
    <property type="entry name" value="2_5_ligase"/>
    <property type="match status" value="1"/>
</dbReference>
<accession>A0ABU8QN12</accession>
<dbReference type="PANTHER" id="PTHR35561:SF1">
    <property type="entry name" value="RNA 2',3'-CYCLIC PHOSPHODIESTERASE"/>
    <property type="match status" value="1"/>
</dbReference>
<keyword evidence="1 2" id="KW-0378">Hydrolase</keyword>
<name>A0ABU8QN12_9PSED</name>
<evidence type="ECO:0000313" key="4">
    <source>
        <dbReference type="EMBL" id="MEJ5861976.1"/>
    </source>
</evidence>
<dbReference type="SUPFAM" id="SSF55144">
    <property type="entry name" value="LigT-like"/>
    <property type="match status" value="1"/>
</dbReference>
<feature type="active site" description="Proton acceptor" evidence="2">
    <location>
        <position position="134"/>
    </location>
</feature>
<dbReference type="HAMAP" id="MF_01940">
    <property type="entry name" value="RNA_CPDase"/>
    <property type="match status" value="1"/>
</dbReference>
<dbReference type="InterPro" id="IPR014051">
    <property type="entry name" value="Phosphoesterase_HXTX"/>
</dbReference>
<reference evidence="4 5" key="1">
    <citation type="submission" date="2024-02" db="EMBL/GenBank/DDBJ databases">
        <title>Identification of pathogenicity and growth-promoting function of Pseudomonas putida variant.</title>
        <authorList>
            <person name="Sun J."/>
        </authorList>
    </citation>
    <scope>NUCLEOTIDE SEQUENCE [LARGE SCALE GENOMIC DNA]</scope>
    <source>
        <strain evidence="4 5">A03</strain>
    </source>
</reference>
<feature type="active site" description="Proton donor" evidence="2">
    <location>
        <position position="50"/>
    </location>
</feature>
<organism evidence="4 5">
    <name type="scientific">Pseudomonas farsensis</name>
    <dbReference type="NCBI Taxonomy" id="2745492"/>
    <lineage>
        <taxon>Bacteria</taxon>
        <taxon>Pseudomonadati</taxon>
        <taxon>Pseudomonadota</taxon>
        <taxon>Gammaproteobacteria</taxon>
        <taxon>Pseudomonadales</taxon>
        <taxon>Pseudomonadaceae</taxon>
        <taxon>Pseudomonas</taxon>
    </lineage>
</organism>